<comment type="catalytic activity">
    <reaction evidence="9 12">
        <text>L-arginine + H2O = urea + L-ornithine</text>
        <dbReference type="Rhea" id="RHEA:20569"/>
        <dbReference type="ChEBI" id="CHEBI:15377"/>
        <dbReference type="ChEBI" id="CHEBI:16199"/>
        <dbReference type="ChEBI" id="CHEBI:32682"/>
        <dbReference type="ChEBI" id="CHEBI:46911"/>
        <dbReference type="EC" id="3.5.3.1"/>
    </reaction>
</comment>
<keyword evidence="5 12" id="KW-0056">Arginine metabolism</keyword>
<dbReference type="InterPro" id="IPR014033">
    <property type="entry name" value="Arginase"/>
</dbReference>
<dbReference type="AlphaFoldDB" id="B4JK69"/>
<proteinExistence type="inferred from homology"/>
<dbReference type="InterPro" id="IPR006035">
    <property type="entry name" value="Ureohydrolase"/>
</dbReference>
<keyword evidence="14" id="KW-1185">Reference proteome</keyword>
<dbReference type="GO" id="GO:0006525">
    <property type="term" value="P:arginine metabolic process"/>
    <property type="evidence" value="ECO:0007669"/>
    <property type="project" value="UniProtKB-KW"/>
</dbReference>
<evidence type="ECO:0000256" key="8">
    <source>
        <dbReference type="ARBA" id="ARBA00023211"/>
    </source>
</evidence>
<dbReference type="HOGENOM" id="CLU_039478_6_1_1"/>
<dbReference type="eggNOG" id="KOG2965">
    <property type="taxonomic scope" value="Eukaryota"/>
</dbReference>
<reference evidence="13 14" key="1">
    <citation type="journal article" date="2007" name="Nature">
        <title>Evolution of genes and genomes on the Drosophila phylogeny.</title>
        <authorList>
            <consortium name="Drosophila 12 Genomes Consortium"/>
            <person name="Clark A.G."/>
            <person name="Eisen M.B."/>
            <person name="Smith D.R."/>
            <person name="Bergman C.M."/>
            <person name="Oliver B."/>
            <person name="Markow T.A."/>
            <person name="Kaufman T.C."/>
            <person name="Kellis M."/>
            <person name="Gelbart W."/>
            <person name="Iyer V.N."/>
            <person name="Pollard D.A."/>
            <person name="Sackton T.B."/>
            <person name="Larracuente A.M."/>
            <person name="Singh N.D."/>
            <person name="Abad J.P."/>
            <person name="Abt D.N."/>
            <person name="Adryan B."/>
            <person name="Aguade M."/>
            <person name="Akashi H."/>
            <person name="Anderson W.W."/>
            <person name="Aquadro C.F."/>
            <person name="Ardell D.H."/>
            <person name="Arguello R."/>
            <person name="Artieri C.G."/>
            <person name="Barbash D.A."/>
            <person name="Barker D."/>
            <person name="Barsanti P."/>
            <person name="Batterham P."/>
            <person name="Batzoglou S."/>
            <person name="Begun D."/>
            <person name="Bhutkar A."/>
            <person name="Blanco E."/>
            <person name="Bosak S.A."/>
            <person name="Bradley R.K."/>
            <person name="Brand A.D."/>
            <person name="Brent M.R."/>
            <person name="Brooks A.N."/>
            <person name="Brown R.H."/>
            <person name="Butlin R.K."/>
            <person name="Caggese C."/>
            <person name="Calvi B.R."/>
            <person name="Bernardo de Carvalho A."/>
            <person name="Caspi A."/>
            <person name="Castrezana S."/>
            <person name="Celniker S.E."/>
            <person name="Chang J.L."/>
            <person name="Chapple C."/>
            <person name="Chatterji S."/>
            <person name="Chinwalla A."/>
            <person name="Civetta A."/>
            <person name="Clifton S.W."/>
            <person name="Comeron J.M."/>
            <person name="Costello J.C."/>
            <person name="Coyne J.A."/>
            <person name="Daub J."/>
            <person name="David R.G."/>
            <person name="Delcher A.L."/>
            <person name="Delehaunty K."/>
            <person name="Do C.B."/>
            <person name="Ebling H."/>
            <person name="Edwards K."/>
            <person name="Eickbush T."/>
            <person name="Evans J.D."/>
            <person name="Filipski A."/>
            <person name="Findeiss S."/>
            <person name="Freyhult E."/>
            <person name="Fulton L."/>
            <person name="Fulton R."/>
            <person name="Garcia A.C."/>
            <person name="Gardiner A."/>
            <person name="Garfield D.A."/>
            <person name="Garvin B.E."/>
            <person name="Gibson G."/>
            <person name="Gilbert D."/>
            <person name="Gnerre S."/>
            <person name="Godfrey J."/>
            <person name="Good R."/>
            <person name="Gotea V."/>
            <person name="Gravely B."/>
            <person name="Greenberg A.J."/>
            <person name="Griffiths-Jones S."/>
            <person name="Gross S."/>
            <person name="Guigo R."/>
            <person name="Gustafson E.A."/>
            <person name="Haerty W."/>
            <person name="Hahn M.W."/>
            <person name="Halligan D.L."/>
            <person name="Halpern A.L."/>
            <person name="Halter G.M."/>
            <person name="Han M.V."/>
            <person name="Heger A."/>
            <person name="Hillier L."/>
            <person name="Hinrichs A.S."/>
            <person name="Holmes I."/>
            <person name="Hoskins R.A."/>
            <person name="Hubisz M.J."/>
            <person name="Hultmark D."/>
            <person name="Huntley M.A."/>
            <person name="Jaffe D.B."/>
            <person name="Jagadeeshan S."/>
            <person name="Jeck W.R."/>
            <person name="Johnson J."/>
            <person name="Jones C.D."/>
            <person name="Jordan W.C."/>
            <person name="Karpen G.H."/>
            <person name="Kataoka E."/>
            <person name="Keightley P.D."/>
            <person name="Kheradpour P."/>
            <person name="Kirkness E.F."/>
            <person name="Koerich L.B."/>
            <person name="Kristiansen K."/>
            <person name="Kudrna D."/>
            <person name="Kulathinal R.J."/>
            <person name="Kumar S."/>
            <person name="Kwok R."/>
            <person name="Lander E."/>
            <person name="Langley C.H."/>
            <person name="Lapoint R."/>
            <person name="Lazzaro B.P."/>
            <person name="Lee S.J."/>
            <person name="Levesque L."/>
            <person name="Li R."/>
            <person name="Lin C.F."/>
            <person name="Lin M.F."/>
            <person name="Lindblad-Toh K."/>
            <person name="Llopart A."/>
            <person name="Long M."/>
            <person name="Low L."/>
            <person name="Lozovsky E."/>
            <person name="Lu J."/>
            <person name="Luo M."/>
            <person name="Machado C.A."/>
            <person name="Makalowski W."/>
            <person name="Marzo M."/>
            <person name="Matsuda M."/>
            <person name="Matzkin L."/>
            <person name="McAllister B."/>
            <person name="McBride C.S."/>
            <person name="McKernan B."/>
            <person name="McKernan K."/>
            <person name="Mendez-Lago M."/>
            <person name="Minx P."/>
            <person name="Mollenhauer M.U."/>
            <person name="Montooth K."/>
            <person name="Mount S.M."/>
            <person name="Mu X."/>
            <person name="Myers E."/>
            <person name="Negre B."/>
            <person name="Newfeld S."/>
            <person name="Nielsen R."/>
            <person name="Noor M.A."/>
            <person name="O'Grady P."/>
            <person name="Pachter L."/>
            <person name="Papaceit M."/>
            <person name="Parisi M.J."/>
            <person name="Parisi M."/>
            <person name="Parts L."/>
            <person name="Pedersen J.S."/>
            <person name="Pesole G."/>
            <person name="Phillippy A.M."/>
            <person name="Ponting C.P."/>
            <person name="Pop M."/>
            <person name="Porcelli D."/>
            <person name="Powell J.R."/>
            <person name="Prohaska S."/>
            <person name="Pruitt K."/>
            <person name="Puig M."/>
            <person name="Quesneville H."/>
            <person name="Ram K.R."/>
            <person name="Rand D."/>
            <person name="Rasmussen M.D."/>
            <person name="Reed L.K."/>
            <person name="Reenan R."/>
            <person name="Reily A."/>
            <person name="Remington K.A."/>
            <person name="Rieger T.T."/>
            <person name="Ritchie M.G."/>
            <person name="Robin C."/>
            <person name="Rogers Y.H."/>
            <person name="Rohde C."/>
            <person name="Rozas J."/>
            <person name="Rubenfield M.J."/>
            <person name="Ruiz A."/>
            <person name="Russo S."/>
            <person name="Salzberg S.L."/>
            <person name="Sanchez-Gracia A."/>
            <person name="Saranga D.J."/>
            <person name="Sato H."/>
            <person name="Schaeffer S.W."/>
            <person name="Schatz M.C."/>
            <person name="Schlenke T."/>
            <person name="Schwartz R."/>
            <person name="Segarra C."/>
            <person name="Singh R.S."/>
            <person name="Sirot L."/>
            <person name="Sirota M."/>
            <person name="Sisneros N.B."/>
            <person name="Smith C.D."/>
            <person name="Smith T.F."/>
            <person name="Spieth J."/>
            <person name="Stage D.E."/>
            <person name="Stark A."/>
            <person name="Stephan W."/>
            <person name="Strausberg R.L."/>
            <person name="Strempel S."/>
            <person name="Sturgill D."/>
            <person name="Sutton G."/>
            <person name="Sutton G.G."/>
            <person name="Tao W."/>
            <person name="Teichmann S."/>
            <person name="Tobari Y.N."/>
            <person name="Tomimura Y."/>
            <person name="Tsolas J.M."/>
            <person name="Valente V.L."/>
            <person name="Venter E."/>
            <person name="Venter J.C."/>
            <person name="Vicario S."/>
            <person name="Vieira F.G."/>
            <person name="Vilella A.J."/>
            <person name="Villasante A."/>
            <person name="Walenz B."/>
            <person name="Wang J."/>
            <person name="Wasserman M."/>
            <person name="Watts T."/>
            <person name="Wilson D."/>
            <person name="Wilson R.K."/>
            <person name="Wing R.A."/>
            <person name="Wolfner M.F."/>
            <person name="Wong A."/>
            <person name="Wong G.K."/>
            <person name="Wu C.I."/>
            <person name="Wu G."/>
            <person name="Yamamoto D."/>
            <person name="Yang H.P."/>
            <person name="Yang S.P."/>
            <person name="Yorke J.A."/>
            <person name="Yoshida K."/>
            <person name="Zdobnov E."/>
            <person name="Zhang P."/>
            <person name="Zhang Y."/>
            <person name="Zimin A.V."/>
            <person name="Baldwin J."/>
            <person name="Abdouelleil A."/>
            <person name="Abdulkadir J."/>
            <person name="Abebe A."/>
            <person name="Abera B."/>
            <person name="Abreu J."/>
            <person name="Acer S.C."/>
            <person name="Aftuck L."/>
            <person name="Alexander A."/>
            <person name="An P."/>
            <person name="Anderson E."/>
            <person name="Anderson S."/>
            <person name="Arachi H."/>
            <person name="Azer M."/>
            <person name="Bachantsang P."/>
            <person name="Barry A."/>
            <person name="Bayul T."/>
            <person name="Berlin A."/>
            <person name="Bessette D."/>
            <person name="Bloom T."/>
            <person name="Blye J."/>
            <person name="Boguslavskiy L."/>
            <person name="Bonnet C."/>
            <person name="Boukhgalter B."/>
            <person name="Bourzgui I."/>
            <person name="Brown A."/>
            <person name="Cahill P."/>
            <person name="Channer S."/>
            <person name="Cheshatsang Y."/>
            <person name="Chuda L."/>
            <person name="Citroen M."/>
            <person name="Collymore A."/>
            <person name="Cooke P."/>
            <person name="Costello M."/>
            <person name="D'Aco K."/>
            <person name="Daza R."/>
            <person name="De Haan G."/>
            <person name="DeGray S."/>
            <person name="DeMaso C."/>
            <person name="Dhargay N."/>
            <person name="Dooley K."/>
            <person name="Dooley E."/>
            <person name="Doricent M."/>
            <person name="Dorje P."/>
            <person name="Dorjee K."/>
            <person name="Dupes A."/>
            <person name="Elong R."/>
            <person name="Falk J."/>
            <person name="Farina A."/>
            <person name="Faro S."/>
            <person name="Ferguson D."/>
            <person name="Fisher S."/>
            <person name="Foley C.D."/>
            <person name="Franke A."/>
            <person name="Friedrich D."/>
            <person name="Gadbois L."/>
            <person name="Gearin G."/>
            <person name="Gearin C.R."/>
            <person name="Giannoukos G."/>
            <person name="Goode T."/>
            <person name="Graham J."/>
            <person name="Grandbois E."/>
            <person name="Grewal S."/>
            <person name="Gyaltsen K."/>
            <person name="Hafez N."/>
            <person name="Hagos B."/>
            <person name="Hall J."/>
            <person name="Henson C."/>
            <person name="Hollinger A."/>
            <person name="Honan T."/>
            <person name="Huard M.D."/>
            <person name="Hughes L."/>
            <person name="Hurhula B."/>
            <person name="Husby M.E."/>
            <person name="Kamat A."/>
            <person name="Kanga B."/>
            <person name="Kashin S."/>
            <person name="Khazanovich D."/>
            <person name="Kisner P."/>
            <person name="Lance K."/>
            <person name="Lara M."/>
            <person name="Lee W."/>
            <person name="Lennon N."/>
            <person name="Letendre F."/>
            <person name="LeVine R."/>
            <person name="Lipovsky A."/>
            <person name="Liu X."/>
            <person name="Liu J."/>
            <person name="Liu S."/>
            <person name="Lokyitsang T."/>
            <person name="Lokyitsang Y."/>
            <person name="Lubonja R."/>
            <person name="Lui A."/>
            <person name="MacDonald P."/>
            <person name="Magnisalis V."/>
            <person name="Maru K."/>
            <person name="Matthews C."/>
            <person name="McCusker W."/>
            <person name="McDonough S."/>
            <person name="Mehta T."/>
            <person name="Meldrim J."/>
            <person name="Meneus L."/>
            <person name="Mihai O."/>
            <person name="Mihalev A."/>
            <person name="Mihova T."/>
            <person name="Mittelman R."/>
            <person name="Mlenga V."/>
            <person name="Montmayeur A."/>
            <person name="Mulrain L."/>
            <person name="Navidi A."/>
            <person name="Naylor J."/>
            <person name="Negash T."/>
            <person name="Nguyen T."/>
            <person name="Nguyen N."/>
            <person name="Nicol R."/>
            <person name="Norbu C."/>
            <person name="Norbu N."/>
            <person name="Novod N."/>
            <person name="O'Neill B."/>
            <person name="Osman S."/>
            <person name="Markiewicz E."/>
            <person name="Oyono O.L."/>
            <person name="Patti C."/>
            <person name="Phunkhang P."/>
            <person name="Pierre F."/>
            <person name="Priest M."/>
            <person name="Raghuraman S."/>
            <person name="Rege F."/>
            <person name="Reyes R."/>
            <person name="Rise C."/>
            <person name="Rogov P."/>
            <person name="Ross K."/>
            <person name="Ryan E."/>
            <person name="Settipalli S."/>
            <person name="Shea T."/>
            <person name="Sherpa N."/>
            <person name="Shi L."/>
            <person name="Shih D."/>
            <person name="Sparrow T."/>
            <person name="Spaulding J."/>
            <person name="Stalker J."/>
            <person name="Stange-Thomann N."/>
            <person name="Stavropoulos S."/>
            <person name="Stone C."/>
            <person name="Strader C."/>
            <person name="Tesfaye S."/>
            <person name="Thomson T."/>
            <person name="Thoulutsang Y."/>
            <person name="Thoulutsang D."/>
            <person name="Topham K."/>
            <person name="Topping I."/>
            <person name="Tsamla T."/>
            <person name="Vassiliev H."/>
            <person name="Vo A."/>
            <person name="Wangchuk T."/>
            <person name="Wangdi T."/>
            <person name="Weiand M."/>
            <person name="Wilkinson J."/>
            <person name="Wilson A."/>
            <person name="Yadav S."/>
            <person name="Young G."/>
            <person name="Yu Q."/>
            <person name="Zembek L."/>
            <person name="Zhong D."/>
            <person name="Zimmer A."/>
            <person name="Zwirko Z."/>
            <person name="Jaffe D.B."/>
            <person name="Alvarez P."/>
            <person name="Brockman W."/>
            <person name="Butler J."/>
            <person name="Chin C."/>
            <person name="Gnerre S."/>
            <person name="Grabherr M."/>
            <person name="Kleber M."/>
            <person name="Mauceli E."/>
            <person name="MacCallum I."/>
        </authorList>
    </citation>
    <scope>NUCLEOTIDE SEQUENCE [LARGE SCALE GENOMIC DNA]</scope>
    <source>
        <strain evidence="14">Tucson 15287-2541.00</strain>
    </source>
</reference>
<keyword evidence="6 10" id="KW-0479">Metal-binding</keyword>
<name>B4JK69_DROGR</name>
<dbReference type="InParanoid" id="B4JK69"/>
<dbReference type="PhylomeDB" id="B4JK69"/>
<evidence type="ECO:0000256" key="3">
    <source>
        <dbReference type="ARBA" id="ARBA00018123"/>
    </source>
</evidence>
<evidence type="ECO:0000256" key="6">
    <source>
        <dbReference type="ARBA" id="ARBA00022723"/>
    </source>
</evidence>
<feature type="binding site" evidence="10">
    <location>
        <position position="263"/>
    </location>
    <ligand>
        <name>Mn(2+)</name>
        <dbReference type="ChEBI" id="CHEBI:29035"/>
        <label>1</label>
    </ligand>
</feature>
<organism evidence="14">
    <name type="scientific">Drosophila grimshawi</name>
    <name type="common">Hawaiian fruit fly</name>
    <name type="synonym">Idiomyia grimshawi</name>
    <dbReference type="NCBI Taxonomy" id="7222"/>
    <lineage>
        <taxon>Eukaryota</taxon>
        <taxon>Metazoa</taxon>
        <taxon>Ecdysozoa</taxon>
        <taxon>Arthropoda</taxon>
        <taxon>Hexapoda</taxon>
        <taxon>Insecta</taxon>
        <taxon>Pterygota</taxon>
        <taxon>Neoptera</taxon>
        <taxon>Endopterygota</taxon>
        <taxon>Diptera</taxon>
        <taxon>Brachycera</taxon>
        <taxon>Muscomorpha</taxon>
        <taxon>Ephydroidea</taxon>
        <taxon>Drosophilidae</taxon>
        <taxon>Drosophila</taxon>
        <taxon>Hawaiian Drosophila</taxon>
    </lineage>
</organism>
<dbReference type="EMBL" id="CH916370">
    <property type="protein sequence ID" value="EDV99971.1"/>
    <property type="molecule type" value="Genomic_DNA"/>
</dbReference>
<evidence type="ECO:0000256" key="4">
    <source>
        <dbReference type="ARBA" id="ARBA00022436"/>
    </source>
</evidence>
<dbReference type="GO" id="GO:0030145">
    <property type="term" value="F:manganese ion binding"/>
    <property type="evidence" value="ECO:0007669"/>
    <property type="project" value="TreeGrafter"/>
</dbReference>
<evidence type="ECO:0000256" key="5">
    <source>
        <dbReference type="ARBA" id="ARBA00022503"/>
    </source>
</evidence>
<dbReference type="PROSITE" id="PS51409">
    <property type="entry name" value="ARGINASE_2"/>
    <property type="match status" value="1"/>
</dbReference>
<keyword evidence="4 12" id="KW-0835">Urea cycle</keyword>
<dbReference type="GO" id="GO:0005829">
    <property type="term" value="C:cytosol"/>
    <property type="evidence" value="ECO:0007669"/>
    <property type="project" value="TreeGrafter"/>
</dbReference>
<protein>
    <recommendedName>
        <fullName evidence="3 12">Arginase</fullName>
        <ecNumber evidence="2 12">3.5.3.1</ecNumber>
    </recommendedName>
</protein>
<feature type="binding site" evidence="10">
    <location>
        <position position="157"/>
    </location>
    <ligand>
        <name>Mn(2+)</name>
        <dbReference type="ChEBI" id="CHEBI:29035"/>
        <label>1</label>
    </ligand>
</feature>
<keyword evidence="8 10" id="KW-0464">Manganese</keyword>
<evidence type="ECO:0000256" key="7">
    <source>
        <dbReference type="ARBA" id="ARBA00022801"/>
    </source>
</evidence>
<dbReference type="GO" id="GO:0004053">
    <property type="term" value="F:arginase activity"/>
    <property type="evidence" value="ECO:0007669"/>
    <property type="project" value="UniProtKB-EC"/>
</dbReference>
<dbReference type="FunFam" id="3.40.800.10:FF:000012">
    <property type="entry name" value="Arginase"/>
    <property type="match status" value="1"/>
</dbReference>
<dbReference type="OrthoDB" id="9992747at2759"/>
<comment type="similarity">
    <text evidence="11 12">Belongs to the arginase family.</text>
</comment>
<comment type="cofactor">
    <cofactor evidence="10 12">
        <name>Mn(2+)</name>
        <dbReference type="ChEBI" id="CHEBI:29035"/>
    </cofactor>
    <text evidence="10 12">Binds 2 manganese ions per subunit.</text>
</comment>
<dbReference type="Proteomes" id="UP000001070">
    <property type="component" value="Unassembled WGS sequence"/>
</dbReference>
<dbReference type="EC" id="3.5.3.1" evidence="2 12"/>
<evidence type="ECO:0000256" key="10">
    <source>
        <dbReference type="PIRSR" id="PIRSR036979-1"/>
    </source>
</evidence>
<feature type="binding site" evidence="10">
    <location>
        <position position="155"/>
    </location>
    <ligand>
        <name>Mn(2+)</name>
        <dbReference type="ChEBI" id="CHEBI:29035"/>
        <label>1</label>
    </ligand>
</feature>
<feature type="binding site" evidence="10">
    <location>
        <position position="132"/>
    </location>
    <ligand>
        <name>Mn(2+)</name>
        <dbReference type="ChEBI" id="CHEBI:29035"/>
        <label>1</label>
    </ligand>
</feature>
<feature type="binding site" evidence="10">
    <location>
        <position position="159"/>
    </location>
    <ligand>
        <name>Mn(2+)</name>
        <dbReference type="ChEBI" id="CHEBI:29035"/>
        <label>1</label>
    </ligand>
</feature>
<dbReference type="SMR" id="B4JK69"/>
<comment type="pathway">
    <text evidence="1 12">Nitrogen metabolism; urea cycle; L-ornithine and urea from L-arginine: step 1/1.</text>
</comment>
<dbReference type="STRING" id="7222.B4JK69"/>
<dbReference type="SUPFAM" id="SSF52768">
    <property type="entry name" value="Arginase/deacetylase"/>
    <property type="match status" value="1"/>
</dbReference>
<dbReference type="GO" id="GO:0005634">
    <property type="term" value="C:nucleus"/>
    <property type="evidence" value="ECO:0007669"/>
    <property type="project" value="TreeGrafter"/>
</dbReference>
<dbReference type="OMA" id="FSWMTPC"/>
<dbReference type="Gene3D" id="3.40.800.10">
    <property type="entry name" value="Ureohydrolase domain"/>
    <property type="match status" value="1"/>
</dbReference>
<dbReference type="PIRSF" id="PIRSF036979">
    <property type="entry name" value="Arginase"/>
    <property type="match status" value="1"/>
</dbReference>
<evidence type="ECO:0000256" key="2">
    <source>
        <dbReference type="ARBA" id="ARBA00012168"/>
    </source>
</evidence>
<keyword evidence="7 12" id="KW-0378">Hydrolase</keyword>
<dbReference type="UniPathway" id="UPA00158">
    <property type="reaction ID" value="UER00270"/>
</dbReference>
<evidence type="ECO:0000313" key="13">
    <source>
        <dbReference type="EMBL" id="EDV99971.1"/>
    </source>
</evidence>
<dbReference type="PANTHER" id="PTHR43782:SF3">
    <property type="entry name" value="ARGINASE"/>
    <property type="match status" value="1"/>
</dbReference>
<accession>B4JK69</accession>
<dbReference type="PANTHER" id="PTHR43782">
    <property type="entry name" value="ARGINASE"/>
    <property type="match status" value="1"/>
</dbReference>
<sequence>MWWTTRRIVIKCLQHQRFLSAAAAAGPEAQTLGIIGVPFAKGQAKQGVELAPDLLRQNKLRQVLQNSDERLVITDYGNLPYAVDETLLQQQRQHYYHIRNYADFMACNLALIGQVQLMLQQNAQFLAIGGDHAIGFGSVAGHLQHTPNLSLVWIDAHADINLHSTSQSGNIHGMPVSFLLEPLRPTWQHASLDKIAPNCLPKDQLVYIGLRDIDPYEAFILNKFGIRHYAMDSIDRVGVPKIIEMTLDALNPQNKIHVSFDIDALDSNVAPSTGTAVRGGLTLREGISIVEALRDTKRVQGMDLVEINPKLGSEHDVRTTVESGLEILKSMFGYRRSGARIYSNLDTGILGHEH</sequence>
<dbReference type="InterPro" id="IPR023696">
    <property type="entry name" value="Ureohydrolase_dom_sf"/>
</dbReference>
<evidence type="ECO:0000256" key="12">
    <source>
        <dbReference type="RuleBase" id="RU361159"/>
    </source>
</evidence>
<dbReference type="NCBIfam" id="TIGR01229">
    <property type="entry name" value="rocF_arginase"/>
    <property type="match status" value="1"/>
</dbReference>
<evidence type="ECO:0000256" key="11">
    <source>
        <dbReference type="PROSITE-ProRule" id="PRU00742"/>
    </source>
</evidence>
<evidence type="ECO:0000256" key="1">
    <source>
        <dbReference type="ARBA" id="ARBA00005098"/>
    </source>
</evidence>
<dbReference type="FunCoup" id="B4JK69">
    <property type="interactions" value="132"/>
</dbReference>
<dbReference type="CDD" id="cd09989">
    <property type="entry name" value="Arginase"/>
    <property type="match status" value="1"/>
</dbReference>
<dbReference type="Pfam" id="PF00491">
    <property type="entry name" value="Arginase"/>
    <property type="match status" value="1"/>
</dbReference>
<evidence type="ECO:0000313" key="14">
    <source>
        <dbReference type="Proteomes" id="UP000001070"/>
    </source>
</evidence>
<dbReference type="PRINTS" id="PR00116">
    <property type="entry name" value="ARGINASE"/>
</dbReference>
<gene>
    <name evidence="13" type="primary">Dgri\GH12104</name>
    <name evidence="13" type="ORF">Dgri_GH12104</name>
</gene>
<dbReference type="KEGG" id="dgr:6564948"/>
<evidence type="ECO:0000256" key="9">
    <source>
        <dbReference type="ARBA" id="ARBA00047391"/>
    </source>
</evidence>
<feature type="binding site" evidence="10">
    <location>
        <position position="261"/>
    </location>
    <ligand>
        <name>Mn(2+)</name>
        <dbReference type="ChEBI" id="CHEBI:29035"/>
        <label>1</label>
    </ligand>
</feature>
<dbReference type="GO" id="GO:0000050">
    <property type="term" value="P:urea cycle"/>
    <property type="evidence" value="ECO:0007669"/>
    <property type="project" value="UniProtKB-UniPathway"/>
</dbReference>